<evidence type="ECO:0000313" key="2">
    <source>
        <dbReference type="Proteomes" id="UP001055879"/>
    </source>
</evidence>
<reference evidence="2" key="1">
    <citation type="journal article" date="2022" name="Mol. Ecol. Resour.">
        <title>The genomes of chicory, endive, great burdock and yacon provide insights into Asteraceae palaeo-polyploidization history and plant inulin production.</title>
        <authorList>
            <person name="Fan W."/>
            <person name="Wang S."/>
            <person name="Wang H."/>
            <person name="Wang A."/>
            <person name="Jiang F."/>
            <person name="Liu H."/>
            <person name="Zhao H."/>
            <person name="Xu D."/>
            <person name="Zhang Y."/>
        </authorList>
    </citation>
    <scope>NUCLEOTIDE SEQUENCE [LARGE SCALE GENOMIC DNA]</scope>
    <source>
        <strain evidence="2">cv. Niubang</strain>
    </source>
</reference>
<proteinExistence type="predicted"/>
<dbReference type="EMBL" id="CM042055">
    <property type="protein sequence ID" value="KAI3702137.1"/>
    <property type="molecule type" value="Genomic_DNA"/>
</dbReference>
<keyword evidence="2" id="KW-1185">Reference proteome</keyword>
<name>A0ACB8ZWB7_ARCLA</name>
<dbReference type="Proteomes" id="UP001055879">
    <property type="component" value="Linkage Group LG09"/>
</dbReference>
<evidence type="ECO:0000313" key="1">
    <source>
        <dbReference type="EMBL" id="KAI3702137.1"/>
    </source>
</evidence>
<sequence>METTSPRSILSFVLGRSDLLFDSGTCVLMPGTLATDWEKERKRERWIRPPTRCPLPFTFFAGREDANREGLPTTRSSNLAGEELKTGKKALRNRRCSQCTAIRTQTLDQAGTGDQSSIDSSISNREKTESRRGQLSSKGVAGRRLGALAGNETKASHWSTRPSAKFQLYVDKKKENPLRRGLSTIPKERGNSNAS</sequence>
<gene>
    <name evidence="1" type="ORF">L6452_27863</name>
</gene>
<reference evidence="1 2" key="2">
    <citation type="journal article" date="2022" name="Mol. Ecol. Resour.">
        <title>The genomes of chicory, endive, great burdock and yacon provide insights into Asteraceae paleo-polyploidization history and plant inulin production.</title>
        <authorList>
            <person name="Fan W."/>
            <person name="Wang S."/>
            <person name="Wang H."/>
            <person name="Wang A."/>
            <person name="Jiang F."/>
            <person name="Liu H."/>
            <person name="Zhao H."/>
            <person name="Xu D."/>
            <person name="Zhang Y."/>
        </authorList>
    </citation>
    <scope>NUCLEOTIDE SEQUENCE [LARGE SCALE GENOMIC DNA]</scope>
    <source>
        <strain evidence="2">cv. Niubang</strain>
    </source>
</reference>
<accession>A0ACB8ZWB7</accession>
<protein>
    <submittedName>
        <fullName evidence="1">Uncharacterized protein</fullName>
    </submittedName>
</protein>
<comment type="caution">
    <text evidence="1">The sequence shown here is derived from an EMBL/GenBank/DDBJ whole genome shotgun (WGS) entry which is preliminary data.</text>
</comment>
<organism evidence="1 2">
    <name type="scientific">Arctium lappa</name>
    <name type="common">Greater burdock</name>
    <name type="synonym">Lappa major</name>
    <dbReference type="NCBI Taxonomy" id="4217"/>
    <lineage>
        <taxon>Eukaryota</taxon>
        <taxon>Viridiplantae</taxon>
        <taxon>Streptophyta</taxon>
        <taxon>Embryophyta</taxon>
        <taxon>Tracheophyta</taxon>
        <taxon>Spermatophyta</taxon>
        <taxon>Magnoliopsida</taxon>
        <taxon>eudicotyledons</taxon>
        <taxon>Gunneridae</taxon>
        <taxon>Pentapetalae</taxon>
        <taxon>asterids</taxon>
        <taxon>campanulids</taxon>
        <taxon>Asterales</taxon>
        <taxon>Asteraceae</taxon>
        <taxon>Carduoideae</taxon>
        <taxon>Cardueae</taxon>
        <taxon>Arctiinae</taxon>
        <taxon>Arctium</taxon>
    </lineage>
</organism>